<evidence type="ECO:0000256" key="3">
    <source>
        <dbReference type="ARBA" id="ARBA00022801"/>
    </source>
</evidence>
<evidence type="ECO:0000256" key="1">
    <source>
        <dbReference type="ARBA" id="ARBA00022670"/>
    </source>
</evidence>
<organism evidence="9 10">
    <name type="scientific">Amphibalanus amphitrite</name>
    <name type="common">Striped barnacle</name>
    <name type="synonym">Balanus amphitrite</name>
    <dbReference type="NCBI Taxonomy" id="1232801"/>
    <lineage>
        <taxon>Eukaryota</taxon>
        <taxon>Metazoa</taxon>
        <taxon>Ecdysozoa</taxon>
        <taxon>Arthropoda</taxon>
        <taxon>Crustacea</taxon>
        <taxon>Multicrustacea</taxon>
        <taxon>Cirripedia</taxon>
        <taxon>Thoracica</taxon>
        <taxon>Thoracicalcarea</taxon>
        <taxon>Balanomorpha</taxon>
        <taxon>Balanoidea</taxon>
        <taxon>Balanidae</taxon>
        <taxon>Amphibalaninae</taxon>
        <taxon>Amphibalanus</taxon>
    </lineage>
</organism>
<dbReference type="EMBL" id="VIIS01001359">
    <property type="protein sequence ID" value="KAF0299520.1"/>
    <property type="molecule type" value="Genomic_DNA"/>
</dbReference>
<evidence type="ECO:0000256" key="2">
    <source>
        <dbReference type="ARBA" id="ARBA00022723"/>
    </source>
</evidence>
<keyword evidence="5 6" id="KW-0482">Metalloprotease</keyword>
<keyword evidence="2 6" id="KW-0479">Metal-binding</keyword>
<dbReference type="GO" id="GO:0046872">
    <property type="term" value="F:metal ion binding"/>
    <property type="evidence" value="ECO:0007669"/>
    <property type="project" value="UniProtKB-UniRule"/>
</dbReference>
<keyword evidence="3 6" id="KW-0378">Hydrolase</keyword>
<dbReference type="Proteomes" id="UP000440578">
    <property type="component" value="Unassembled WGS sequence"/>
</dbReference>
<evidence type="ECO:0000313" key="10">
    <source>
        <dbReference type="Proteomes" id="UP000440578"/>
    </source>
</evidence>
<keyword evidence="1 6" id="KW-0645">Protease</keyword>
<evidence type="ECO:0000256" key="5">
    <source>
        <dbReference type="ARBA" id="ARBA00023049"/>
    </source>
</evidence>
<evidence type="ECO:0000256" key="4">
    <source>
        <dbReference type="ARBA" id="ARBA00022833"/>
    </source>
</evidence>
<comment type="caution">
    <text evidence="9">The sequence shown here is derived from an EMBL/GenBank/DDBJ whole genome shotgun (WGS) entry which is preliminary data.</text>
</comment>
<dbReference type="InterPro" id="IPR024077">
    <property type="entry name" value="Neurolysin/TOP_dom2"/>
</dbReference>
<dbReference type="SUPFAM" id="SSF55486">
    <property type="entry name" value="Metalloproteases ('zincins'), catalytic domain"/>
    <property type="match status" value="1"/>
</dbReference>
<dbReference type="GO" id="GO:0004222">
    <property type="term" value="F:metalloendopeptidase activity"/>
    <property type="evidence" value="ECO:0007669"/>
    <property type="project" value="InterPro"/>
</dbReference>
<evidence type="ECO:0000256" key="7">
    <source>
        <dbReference type="SAM" id="MobiDB-lite"/>
    </source>
</evidence>
<reference evidence="9 10" key="1">
    <citation type="submission" date="2019-07" db="EMBL/GenBank/DDBJ databases">
        <title>Draft genome assembly of a fouling barnacle, Amphibalanus amphitrite (Darwin, 1854): The first reference genome for Thecostraca.</title>
        <authorList>
            <person name="Kim W."/>
        </authorList>
    </citation>
    <scope>NUCLEOTIDE SEQUENCE [LARGE SCALE GENOMIC DNA]</scope>
    <source>
        <strain evidence="9">SNU_AA5</strain>
        <tissue evidence="9">Soma without cirri and trophi</tissue>
    </source>
</reference>
<proteinExistence type="inferred from homology"/>
<dbReference type="OrthoDB" id="534666at2759"/>
<dbReference type="AlphaFoldDB" id="A0A6A4W772"/>
<evidence type="ECO:0000313" key="9">
    <source>
        <dbReference type="EMBL" id="KAF0299520.1"/>
    </source>
</evidence>
<dbReference type="InterPro" id="IPR001567">
    <property type="entry name" value="Pept_M3A_M3B_dom"/>
</dbReference>
<sequence>MFEARFKKEGILSPEVGRDYRRCILEPGSTIDAADMLRNFLGREPSREAFLRSKGLSQSSIRARRRLTADHRPSINGHQLTTDGRHLPPNADCRHPSRAGPQQFTRR</sequence>
<gene>
    <name evidence="9" type="primary">Nln</name>
    <name evidence="9" type="ORF">FJT64_003490</name>
</gene>
<evidence type="ECO:0000256" key="6">
    <source>
        <dbReference type="RuleBase" id="RU003435"/>
    </source>
</evidence>
<dbReference type="GO" id="GO:0006508">
    <property type="term" value="P:proteolysis"/>
    <property type="evidence" value="ECO:0007669"/>
    <property type="project" value="UniProtKB-KW"/>
</dbReference>
<name>A0A6A4W772_AMPAM</name>
<protein>
    <submittedName>
        <fullName evidence="9">Neurolysin, mitochondrial</fullName>
    </submittedName>
</protein>
<keyword evidence="10" id="KW-1185">Reference proteome</keyword>
<feature type="domain" description="Peptidase M3A/M3B catalytic" evidence="8">
    <location>
        <begin position="5"/>
        <end position="55"/>
    </location>
</feature>
<dbReference type="Gene3D" id="1.10.1370.10">
    <property type="entry name" value="Neurolysin, domain 3"/>
    <property type="match status" value="1"/>
</dbReference>
<comment type="similarity">
    <text evidence="6">Belongs to the peptidase M3 family.</text>
</comment>
<accession>A0A6A4W772</accession>
<keyword evidence="4 6" id="KW-0862">Zinc</keyword>
<evidence type="ECO:0000259" key="8">
    <source>
        <dbReference type="Pfam" id="PF01432"/>
    </source>
</evidence>
<dbReference type="Pfam" id="PF01432">
    <property type="entry name" value="Peptidase_M3"/>
    <property type="match status" value="1"/>
</dbReference>
<feature type="region of interest" description="Disordered" evidence="7">
    <location>
        <begin position="51"/>
        <end position="107"/>
    </location>
</feature>
<comment type="cofactor">
    <cofactor evidence="6">
        <name>Zn(2+)</name>
        <dbReference type="ChEBI" id="CHEBI:29105"/>
    </cofactor>
    <text evidence="6">Binds 1 zinc ion.</text>
</comment>